<keyword evidence="1" id="KW-0732">Signal</keyword>
<name>A0ABY7V1F8_9DEIO</name>
<proteinExistence type="predicted"/>
<sequence>MTRFPALPALLGSALLAGALASCAPALTGPQTGRIVNTRTGQEGTVTFVRGSLNARLPDVFAPDNATIVIGERTYTGRTYLLDGVASPLPAGSSLSVGFGASTGGGNAGDFGFGTRFDTGRPRLAPTRTGNLIARVQGDAPGLLTCTLTVDAQERGIGECFDGAGIRYALQF</sequence>
<dbReference type="PROSITE" id="PS51257">
    <property type="entry name" value="PROKAR_LIPOPROTEIN"/>
    <property type="match status" value="1"/>
</dbReference>
<evidence type="ECO:0000313" key="2">
    <source>
        <dbReference type="EMBL" id="WDA57806.1"/>
    </source>
</evidence>
<dbReference type="EMBL" id="CP115165">
    <property type="protein sequence ID" value="WDA57806.1"/>
    <property type="molecule type" value="Genomic_DNA"/>
</dbReference>
<keyword evidence="3" id="KW-1185">Reference proteome</keyword>
<dbReference type="Proteomes" id="UP001217044">
    <property type="component" value="Chromosome"/>
</dbReference>
<evidence type="ECO:0008006" key="4">
    <source>
        <dbReference type="Google" id="ProtNLM"/>
    </source>
</evidence>
<feature type="signal peptide" evidence="1">
    <location>
        <begin position="1"/>
        <end position="28"/>
    </location>
</feature>
<dbReference type="RefSeq" id="WP_273987736.1">
    <property type="nucleotide sequence ID" value="NZ_BAABQT010000002.1"/>
</dbReference>
<accession>A0ABY7V1F8</accession>
<feature type="chain" id="PRO_5045819195" description="Lipoprotein" evidence="1">
    <location>
        <begin position="29"/>
        <end position="172"/>
    </location>
</feature>
<evidence type="ECO:0000256" key="1">
    <source>
        <dbReference type="SAM" id="SignalP"/>
    </source>
</evidence>
<organism evidence="2 3">
    <name type="scientific">Deinococcus aquaticus</name>
    <dbReference type="NCBI Taxonomy" id="328692"/>
    <lineage>
        <taxon>Bacteria</taxon>
        <taxon>Thermotogati</taxon>
        <taxon>Deinococcota</taxon>
        <taxon>Deinococci</taxon>
        <taxon>Deinococcales</taxon>
        <taxon>Deinococcaceae</taxon>
        <taxon>Deinococcus</taxon>
    </lineage>
</organism>
<reference evidence="2 3" key="1">
    <citation type="submission" date="2022-12" db="EMBL/GenBank/DDBJ databases">
        <title>Genome Sequence of Deinococcus aquaticus Type Strain PB314.</title>
        <authorList>
            <person name="Albert C."/>
            <person name="Hill J."/>
            <person name="Boren L."/>
            <person name="Scholz-Ng S."/>
            <person name="Fatema N."/>
            <person name="Grosso R."/>
            <person name="Soboslay E."/>
            <person name="Tuohy J."/>
        </authorList>
    </citation>
    <scope>NUCLEOTIDE SEQUENCE [LARGE SCALE GENOMIC DNA]</scope>
    <source>
        <strain evidence="2 3">PB-314</strain>
    </source>
</reference>
<gene>
    <name evidence="2" type="ORF">M8445_10635</name>
</gene>
<evidence type="ECO:0000313" key="3">
    <source>
        <dbReference type="Proteomes" id="UP001217044"/>
    </source>
</evidence>
<protein>
    <recommendedName>
        <fullName evidence="4">Lipoprotein</fullName>
    </recommendedName>
</protein>